<organism evidence="1 2">
    <name type="scientific">Triangularia verruculosa</name>
    <dbReference type="NCBI Taxonomy" id="2587418"/>
    <lineage>
        <taxon>Eukaryota</taxon>
        <taxon>Fungi</taxon>
        <taxon>Dikarya</taxon>
        <taxon>Ascomycota</taxon>
        <taxon>Pezizomycotina</taxon>
        <taxon>Sordariomycetes</taxon>
        <taxon>Sordariomycetidae</taxon>
        <taxon>Sordariales</taxon>
        <taxon>Podosporaceae</taxon>
        <taxon>Triangularia</taxon>
    </lineage>
</organism>
<reference evidence="1" key="1">
    <citation type="journal article" date="2023" name="Mol. Phylogenet. Evol.">
        <title>Genome-scale phylogeny and comparative genomics of the fungal order Sordariales.</title>
        <authorList>
            <person name="Hensen N."/>
            <person name="Bonometti L."/>
            <person name="Westerberg I."/>
            <person name="Brannstrom I.O."/>
            <person name="Guillou S."/>
            <person name="Cros-Aarteil S."/>
            <person name="Calhoun S."/>
            <person name="Haridas S."/>
            <person name="Kuo A."/>
            <person name="Mondo S."/>
            <person name="Pangilinan J."/>
            <person name="Riley R."/>
            <person name="LaButti K."/>
            <person name="Andreopoulos B."/>
            <person name="Lipzen A."/>
            <person name="Chen C."/>
            <person name="Yan M."/>
            <person name="Daum C."/>
            <person name="Ng V."/>
            <person name="Clum A."/>
            <person name="Steindorff A."/>
            <person name="Ohm R.A."/>
            <person name="Martin F."/>
            <person name="Silar P."/>
            <person name="Natvig D.O."/>
            <person name="Lalanne C."/>
            <person name="Gautier V."/>
            <person name="Ament-Velasquez S.L."/>
            <person name="Kruys A."/>
            <person name="Hutchinson M.I."/>
            <person name="Powell A.J."/>
            <person name="Barry K."/>
            <person name="Miller A.N."/>
            <person name="Grigoriev I.V."/>
            <person name="Debuchy R."/>
            <person name="Gladieux P."/>
            <person name="Hiltunen Thoren M."/>
            <person name="Johannesson H."/>
        </authorList>
    </citation>
    <scope>NUCLEOTIDE SEQUENCE</scope>
    <source>
        <strain evidence="1">CBS 315.58</strain>
    </source>
</reference>
<name>A0AAN6XS79_9PEZI</name>
<evidence type="ECO:0000313" key="1">
    <source>
        <dbReference type="EMBL" id="KAK4205588.1"/>
    </source>
</evidence>
<dbReference type="Proteomes" id="UP001303160">
    <property type="component" value="Unassembled WGS sequence"/>
</dbReference>
<dbReference type="EMBL" id="MU863875">
    <property type="protein sequence ID" value="KAK4205588.1"/>
    <property type="molecule type" value="Genomic_DNA"/>
</dbReference>
<accession>A0AAN6XS79</accession>
<sequence length="213" mass="23239">MLSAGPASYHIDAQVALGPQLPARSQVKSQQTNSLSSAGHQLPVRNEVNLEHTNNISSFSQQALRSLQVPDQTQTDWQTRGSQQVLYQHANDGSSGSGQHLLALPSRNDPNIDPLLLLGLENADYISTSQTQINHQDQQLVIQQPVQQPVLQEPVVQQQFVQHPVIQHPLIQHPVILHPVIQQPVLQQPVVQHPIDQQPVTASAPAAGVPGEP</sequence>
<keyword evidence="2" id="KW-1185">Reference proteome</keyword>
<comment type="caution">
    <text evidence="1">The sequence shown here is derived from an EMBL/GenBank/DDBJ whole genome shotgun (WGS) entry which is preliminary data.</text>
</comment>
<reference evidence="1" key="2">
    <citation type="submission" date="2023-05" db="EMBL/GenBank/DDBJ databases">
        <authorList>
            <consortium name="Lawrence Berkeley National Laboratory"/>
            <person name="Steindorff A."/>
            <person name="Hensen N."/>
            <person name="Bonometti L."/>
            <person name="Westerberg I."/>
            <person name="Brannstrom I.O."/>
            <person name="Guillou S."/>
            <person name="Cros-Aarteil S."/>
            <person name="Calhoun S."/>
            <person name="Haridas S."/>
            <person name="Kuo A."/>
            <person name="Mondo S."/>
            <person name="Pangilinan J."/>
            <person name="Riley R."/>
            <person name="Labutti K."/>
            <person name="Andreopoulos B."/>
            <person name="Lipzen A."/>
            <person name="Chen C."/>
            <person name="Yanf M."/>
            <person name="Daum C."/>
            <person name="Ng V."/>
            <person name="Clum A."/>
            <person name="Ohm R."/>
            <person name="Martin F."/>
            <person name="Silar P."/>
            <person name="Natvig D."/>
            <person name="Lalanne C."/>
            <person name="Gautier V."/>
            <person name="Ament-Velasquez S.L."/>
            <person name="Kruys A."/>
            <person name="Hutchinson M.I."/>
            <person name="Powell A.J."/>
            <person name="Barry K."/>
            <person name="Miller A.N."/>
            <person name="Grigoriev I.V."/>
            <person name="Debuchy R."/>
            <person name="Gladieux P."/>
            <person name="Thoren M.H."/>
            <person name="Johannesson H."/>
        </authorList>
    </citation>
    <scope>NUCLEOTIDE SEQUENCE</scope>
    <source>
        <strain evidence="1">CBS 315.58</strain>
    </source>
</reference>
<evidence type="ECO:0000313" key="2">
    <source>
        <dbReference type="Proteomes" id="UP001303160"/>
    </source>
</evidence>
<dbReference type="AlphaFoldDB" id="A0AAN6XS79"/>
<proteinExistence type="predicted"/>
<protein>
    <submittedName>
        <fullName evidence="1">Uncharacterized protein</fullName>
    </submittedName>
</protein>
<gene>
    <name evidence="1" type="ORF">QBC40DRAFT_248752</name>
</gene>